<keyword evidence="1" id="KW-0175">Coiled coil</keyword>
<dbReference type="RefSeq" id="WP_085728181.1">
    <property type="nucleotide sequence ID" value="NZ_NBYN01000042.1"/>
</dbReference>
<name>A0A1X4G7K8_9CYAN</name>
<organism evidence="2 3">
    <name type="scientific">Cylindrospermopsis raciborskii CENA303</name>
    <dbReference type="NCBI Taxonomy" id="1170769"/>
    <lineage>
        <taxon>Bacteria</taxon>
        <taxon>Bacillati</taxon>
        <taxon>Cyanobacteriota</taxon>
        <taxon>Cyanophyceae</taxon>
        <taxon>Nostocales</taxon>
        <taxon>Aphanizomenonaceae</taxon>
        <taxon>Cylindrospermopsis</taxon>
    </lineage>
</organism>
<feature type="coiled-coil region" evidence="1">
    <location>
        <begin position="242"/>
        <end position="269"/>
    </location>
</feature>
<dbReference type="AlphaFoldDB" id="A0A1X4G7K8"/>
<accession>A0A1X4G7K8</accession>
<reference evidence="3" key="1">
    <citation type="submission" date="2017-04" db="EMBL/GenBank/DDBJ databases">
        <authorList>
            <person name="Abreu V.A."/>
            <person name="Popin R.V."/>
            <person name="Rigonato J."/>
            <person name="Andreote A.P."/>
            <person name="Schaker P.C."/>
            <person name="Hoff-Risseti C."/>
            <person name="Alvarenga D.O."/>
            <person name="Varani A.M."/>
            <person name="Fiore M.F."/>
        </authorList>
    </citation>
    <scope>NUCLEOTIDE SEQUENCE [LARGE SCALE GENOMIC DNA]</scope>
    <source>
        <strain evidence="3">CENA303</strain>
    </source>
</reference>
<comment type="caution">
    <text evidence="2">The sequence shown here is derived from an EMBL/GenBank/DDBJ whole genome shotgun (WGS) entry which is preliminary data.</text>
</comment>
<gene>
    <name evidence="2" type="ORF">B7O87_09000</name>
</gene>
<dbReference type="EMBL" id="NBYN01000042">
    <property type="protein sequence ID" value="OSO90928.1"/>
    <property type="molecule type" value="Genomic_DNA"/>
</dbReference>
<proteinExistence type="predicted"/>
<dbReference type="Proteomes" id="UP000192997">
    <property type="component" value="Unassembled WGS sequence"/>
</dbReference>
<protein>
    <submittedName>
        <fullName evidence="2">Uncharacterized protein</fullName>
    </submittedName>
</protein>
<sequence length="299" mass="34984">MVDLNADLNDIVQRIEEIENHLLMLADRVQDDSVMVTGAWKVPKIIPTNISELEIIKVYNDVPKVLFKNSIVTELTEESYREDNRDQSIILEFDQYGKYWLIVSDENNVFVLPAMDIKLHIYKLKSMAKVFDFQGTPSMENHCLLIKPAKVQSLPSGREWKLEQKGILEFTSNVHQDSLRNFFYTLQDSQANTNLEILKINKQLSQIELQLQQVPEESQNIGWQVNISETIKDNQANTNLEILKINKQLNQIELQLQEFSQRFQDLQYKLTKMSVDIKDYFHLQVDLLKVRLESLENIK</sequence>
<evidence type="ECO:0000313" key="3">
    <source>
        <dbReference type="Proteomes" id="UP000192997"/>
    </source>
</evidence>
<evidence type="ECO:0000313" key="2">
    <source>
        <dbReference type="EMBL" id="OSO90928.1"/>
    </source>
</evidence>
<evidence type="ECO:0000256" key="1">
    <source>
        <dbReference type="SAM" id="Coils"/>
    </source>
</evidence>